<keyword evidence="3 6" id="KW-0238">DNA-binding</keyword>
<comment type="caution">
    <text evidence="10">The sequence shown here is derived from an EMBL/GenBank/DDBJ whole genome shotgun (WGS) entry which is preliminary data.</text>
</comment>
<evidence type="ECO:0000256" key="6">
    <source>
        <dbReference type="PROSITE-ProRule" id="PRU00108"/>
    </source>
</evidence>
<evidence type="ECO:0000259" key="9">
    <source>
        <dbReference type="PROSITE" id="PS50071"/>
    </source>
</evidence>
<evidence type="ECO:0000313" key="11">
    <source>
        <dbReference type="Proteomes" id="UP001177023"/>
    </source>
</evidence>
<dbReference type="SUPFAM" id="SSF46689">
    <property type="entry name" value="Homeodomain-like"/>
    <property type="match status" value="1"/>
</dbReference>
<dbReference type="InterPro" id="IPR020479">
    <property type="entry name" value="HD_metazoa"/>
</dbReference>
<feature type="domain" description="Homeobox" evidence="9">
    <location>
        <begin position="121"/>
        <end position="181"/>
    </location>
</feature>
<gene>
    <name evidence="10" type="ORF">MSPICULIGERA_LOCUS19085</name>
</gene>
<sequence length="246" mass="26987">MMNPLGFDFAATAAAVSAGSSSTESAAASSAPSTASSTTIGSDHLQRLAAMTQGVGKEDGESSTPTAEALNYGAYMSGYGAWPNYYHQFGQFQPLNPAATFGAWPGSYSAPHWPNYEAYLAQTKKGRQTYQRYQTSVLESKFQQSSYVSKKQREELRIQTNLTDRQIKIWFQNRRMKAKKEKHRLEESGDAVPLLPNTQQKPHDGTDDDKKWCFPLGPGGAPNPWGQMVPPSAYGHPAYPLCPPNL</sequence>
<keyword evidence="2" id="KW-0217">Developmental protein</keyword>
<evidence type="ECO:0000313" key="10">
    <source>
        <dbReference type="EMBL" id="CAJ0580911.1"/>
    </source>
</evidence>
<comment type="subcellular location">
    <subcellularLocation>
        <location evidence="1 6 7">Nucleus</location>
    </subcellularLocation>
</comment>
<dbReference type="Proteomes" id="UP001177023">
    <property type="component" value="Unassembled WGS sequence"/>
</dbReference>
<keyword evidence="4 6" id="KW-0371">Homeobox</keyword>
<dbReference type="InterPro" id="IPR001356">
    <property type="entry name" value="HD"/>
</dbReference>
<keyword evidence="5 6" id="KW-0539">Nucleus</keyword>
<dbReference type="PROSITE" id="PS50071">
    <property type="entry name" value="HOMEOBOX_2"/>
    <property type="match status" value="1"/>
</dbReference>
<feature type="region of interest" description="Disordered" evidence="8">
    <location>
        <begin position="180"/>
        <end position="210"/>
    </location>
</feature>
<dbReference type="GO" id="GO:0000981">
    <property type="term" value="F:DNA-binding transcription factor activity, RNA polymerase II-specific"/>
    <property type="evidence" value="ECO:0007669"/>
    <property type="project" value="InterPro"/>
</dbReference>
<dbReference type="PRINTS" id="PR00024">
    <property type="entry name" value="HOMEOBOX"/>
</dbReference>
<dbReference type="PANTHER" id="PTHR45659:SF4">
    <property type="entry name" value="HOMEOBOX PROTEIN ABDOMINAL-A"/>
    <property type="match status" value="1"/>
</dbReference>
<dbReference type="GO" id="GO:0000122">
    <property type="term" value="P:negative regulation of transcription by RNA polymerase II"/>
    <property type="evidence" value="ECO:0007669"/>
    <property type="project" value="TreeGrafter"/>
</dbReference>
<dbReference type="CDD" id="cd00086">
    <property type="entry name" value="homeodomain"/>
    <property type="match status" value="1"/>
</dbReference>
<dbReference type="InterPro" id="IPR017970">
    <property type="entry name" value="Homeobox_CS"/>
</dbReference>
<dbReference type="GO" id="GO:0009952">
    <property type="term" value="P:anterior/posterior pattern specification"/>
    <property type="evidence" value="ECO:0007669"/>
    <property type="project" value="TreeGrafter"/>
</dbReference>
<dbReference type="Pfam" id="PF00046">
    <property type="entry name" value="Homeodomain"/>
    <property type="match status" value="1"/>
</dbReference>
<proteinExistence type="predicted"/>
<dbReference type="InterPro" id="IPR009057">
    <property type="entry name" value="Homeodomain-like_sf"/>
</dbReference>
<feature type="DNA-binding region" description="Homeobox" evidence="6">
    <location>
        <begin position="123"/>
        <end position="182"/>
    </location>
</feature>
<dbReference type="PANTHER" id="PTHR45659">
    <property type="entry name" value="HOMEOBOX PROTEIN HOX"/>
    <property type="match status" value="1"/>
</dbReference>
<evidence type="ECO:0000256" key="8">
    <source>
        <dbReference type="SAM" id="MobiDB-lite"/>
    </source>
</evidence>
<evidence type="ECO:0000256" key="4">
    <source>
        <dbReference type="ARBA" id="ARBA00023155"/>
    </source>
</evidence>
<dbReference type="Gene3D" id="1.10.10.60">
    <property type="entry name" value="Homeodomain-like"/>
    <property type="match status" value="1"/>
</dbReference>
<dbReference type="PROSITE" id="PS00027">
    <property type="entry name" value="HOMEOBOX_1"/>
    <property type="match status" value="1"/>
</dbReference>
<name>A0AA36D585_9BILA</name>
<dbReference type="GO" id="GO:0000978">
    <property type="term" value="F:RNA polymerase II cis-regulatory region sequence-specific DNA binding"/>
    <property type="evidence" value="ECO:0007669"/>
    <property type="project" value="TreeGrafter"/>
</dbReference>
<dbReference type="AlphaFoldDB" id="A0AA36D585"/>
<organism evidence="10 11">
    <name type="scientific">Mesorhabditis spiculigera</name>
    <dbReference type="NCBI Taxonomy" id="96644"/>
    <lineage>
        <taxon>Eukaryota</taxon>
        <taxon>Metazoa</taxon>
        <taxon>Ecdysozoa</taxon>
        <taxon>Nematoda</taxon>
        <taxon>Chromadorea</taxon>
        <taxon>Rhabditida</taxon>
        <taxon>Rhabditina</taxon>
        <taxon>Rhabditomorpha</taxon>
        <taxon>Rhabditoidea</taxon>
        <taxon>Rhabditidae</taxon>
        <taxon>Mesorhabditinae</taxon>
        <taxon>Mesorhabditis</taxon>
    </lineage>
</organism>
<dbReference type="SMART" id="SM00389">
    <property type="entry name" value="HOX"/>
    <property type="match status" value="1"/>
</dbReference>
<evidence type="ECO:0000256" key="5">
    <source>
        <dbReference type="ARBA" id="ARBA00023242"/>
    </source>
</evidence>
<evidence type="ECO:0000256" key="2">
    <source>
        <dbReference type="ARBA" id="ARBA00022473"/>
    </source>
</evidence>
<feature type="non-terminal residue" evidence="10">
    <location>
        <position position="246"/>
    </location>
</feature>
<keyword evidence="11" id="KW-1185">Reference proteome</keyword>
<dbReference type="EMBL" id="CATQJA010002662">
    <property type="protein sequence ID" value="CAJ0580911.1"/>
    <property type="molecule type" value="Genomic_DNA"/>
</dbReference>
<protein>
    <recommendedName>
        <fullName evidence="9">Homeobox domain-containing protein</fullName>
    </recommendedName>
</protein>
<dbReference type="GO" id="GO:0005634">
    <property type="term" value="C:nucleus"/>
    <property type="evidence" value="ECO:0007669"/>
    <property type="project" value="UniProtKB-SubCell"/>
</dbReference>
<evidence type="ECO:0000256" key="3">
    <source>
        <dbReference type="ARBA" id="ARBA00023125"/>
    </source>
</evidence>
<evidence type="ECO:0000256" key="7">
    <source>
        <dbReference type="RuleBase" id="RU000682"/>
    </source>
</evidence>
<accession>A0AA36D585</accession>
<evidence type="ECO:0000256" key="1">
    <source>
        <dbReference type="ARBA" id="ARBA00004123"/>
    </source>
</evidence>
<dbReference type="InterPro" id="IPR050296">
    <property type="entry name" value="Antp_homeobox"/>
</dbReference>
<feature type="compositionally biased region" description="Basic and acidic residues" evidence="8">
    <location>
        <begin position="201"/>
        <end position="210"/>
    </location>
</feature>
<reference evidence="10" key="1">
    <citation type="submission" date="2023-06" db="EMBL/GenBank/DDBJ databases">
        <authorList>
            <person name="Delattre M."/>
        </authorList>
    </citation>
    <scope>NUCLEOTIDE SEQUENCE</scope>
    <source>
        <strain evidence="10">AF72</strain>
    </source>
</reference>